<dbReference type="InterPro" id="IPR050570">
    <property type="entry name" value="Cell_wall_metabolism_enzyme"/>
</dbReference>
<evidence type="ECO:0000259" key="1">
    <source>
        <dbReference type="Pfam" id="PF01551"/>
    </source>
</evidence>
<proteinExistence type="predicted"/>
<organism evidence="2 3">
    <name type="scientific">Candidatus Gottesmanbacteria bacterium RIFCSPLOWO2_01_FULL_49_10</name>
    <dbReference type="NCBI Taxonomy" id="1798396"/>
    <lineage>
        <taxon>Bacteria</taxon>
        <taxon>Candidatus Gottesmaniibacteriota</taxon>
    </lineage>
</organism>
<dbReference type="GO" id="GO:0004222">
    <property type="term" value="F:metalloendopeptidase activity"/>
    <property type="evidence" value="ECO:0007669"/>
    <property type="project" value="TreeGrafter"/>
</dbReference>
<dbReference type="CDD" id="cd12797">
    <property type="entry name" value="M23_peptidase"/>
    <property type="match status" value="1"/>
</dbReference>
<name>A0A1F6AYV8_9BACT</name>
<reference evidence="2 3" key="1">
    <citation type="journal article" date="2016" name="Nat. Commun.">
        <title>Thousands of microbial genomes shed light on interconnected biogeochemical processes in an aquifer system.</title>
        <authorList>
            <person name="Anantharaman K."/>
            <person name="Brown C.T."/>
            <person name="Hug L.A."/>
            <person name="Sharon I."/>
            <person name="Castelle C.J."/>
            <person name="Probst A.J."/>
            <person name="Thomas B.C."/>
            <person name="Singh A."/>
            <person name="Wilkins M.J."/>
            <person name="Karaoz U."/>
            <person name="Brodie E.L."/>
            <person name="Williams K.H."/>
            <person name="Hubbard S.S."/>
            <person name="Banfield J.F."/>
        </authorList>
    </citation>
    <scope>NUCLEOTIDE SEQUENCE [LARGE SCALE GENOMIC DNA]</scope>
</reference>
<feature type="domain" description="M23ase beta-sheet core" evidence="1">
    <location>
        <begin position="98"/>
        <end position="192"/>
    </location>
</feature>
<sequence>MFYHFFQWLTQHYRGSHILSLYLRKKVESAHVRQLLGVHLAGFAFITAVIVPQVDAITSQVEVLQETQETVIEVIPTQSRFQWPISRFGLTTRFSLGHPGLDLTSPKGTAIKPVSEGKVLWIKRLSWGYGNHVLVEHDGDAKSLYAHLSKVEVKEGQTIDKDTIVGEVGSTGWSTGNHLHLEIYQDGIPVNPLEVLPTVSLESK</sequence>
<dbReference type="Pfam" id="PF01551">
    <property type="entry name" value="Peptidase_M23"/>
    <property type="match status" value="1"/>
</dbReference>
<dbReference type="STRING" id="1798396.A2973_00350"/>
<evidence type="ECO:0000313" key="2">
    <source>
        <dbReference type="EMBL" id="OGG29808.1"/>
    </source>
</evidence>
<dbReference type="AlphaFoldDB" id="A0A1F6AYV8"/>
<dbReference type="Proteomes" id="UP000176409">
    <property type="component" value="Unassembled WGS sequence"/>
</dbReference>
<dbReference type="InterPro" id="IPR011055">
    <property type="entry name" value="Dup_hybrid_motif"/>
</dbReference>
<dbReference type="EMBL" id="MFJZ01000036">
    <property type="protein sequence ID" value="OGG29808.1"/>
    <property type="molecule type" value="Genomic_DNA"/>
</dbReference>
<accession>A0A1F6AYV8</accession>
<gene>
    <name evidence="2" type="ORF">A2973_00350</name>
</gene>
<dbReference type="Gene3D" id="2.70.70.10">
    <property type="entry name" value="Glucose Permease (Domain IIA)"/>
    <property type="match status" value="1"/>
</dbReference>
<evidence type="ECO:0000313" key="3">
    <source>
        <dbReference type="Proteomes" id="UP000176409"/>
    </source>
</evidence>
<dbReference type="SUPFAM" id="SSF51261">
    <property type="entry name" value="Duplicated hybrid motif"/>
    <property type="match status" value="1"/>
</dbReference>
<dbReference type="PANTHER" id="PTHR21666:SF270">
    <property type="entry name" value="MUREIN HYDROLASE ACTIVATOR ENVC"/>
    <property type="match status" value="1"/>
</dbReference>
<protein>
    <recommendedName>
        <fullName evidence="1">M23ase beta-sheet core domain-containing protein</fullName>
    </recommendedName>
</protein>
<dbReference type="PANTHER" id="PTHR21666">
    <property type="entry name" value="PEPTIDASE-RELATED"/>
    <property type="match status" value="1"/>
</dbReference>
<comment type="caution">
    <text evidence="2">The sequence shown here is derived from an EMBL/GenBank/DDBJ whole genome shotgun (WGS) entry which is preliminary data.</text>
</comment>
<dbReference type="InterPro" id="IPR016047">
    <property type="entry name" value="M23ase_b-sheet_dom"/>
</dbReference>